<reference evidence="5 6" key="1">
    <citation type="submission" date="2019-01" db="EMBL/GenBank/DDBJ databases">
        <title>Genomes sequencing and comparative genomics of infectious freshwater microsporidia, Cucumispora dikerogammari and Thelohania contejeani.</title>
        <authorList>
            <person name="Cormier A."/>
            <person name="Giraud I."/>
            <person name="Wattier R."/>
            <person name="Teixeira M."/>
            <person name="Grandjean F."/>
            <person name="Rigaud T."/>
            <person name="Cordaux R."/>
        </authorList>
    </citation>
    <scope>NUCLEOTIDE SEQUENCE [LARGE SCALE GENOMIC DNA]</scope>
    <source>
        <strain evidence="5">T1</strain>
        <tissue evidence="5">Spores</tissue>
    </source>
</reference>
<evidence type="ECO:0000313" key="5">
    <source>
        <dbReference type="EMBL" id="KAF7684148.1"/>
    </source>
</evidence>
<sequence>MENVGIDIGDSKTVISSTKTEIYFDELGKRSVPTKLELTRPKRRFGNAISGDRKADLAVRHEGFRDMLGGDTLLESAQYMVMFLAYLQRLFAINTRGNPLITFTVPHYFTERERRRLVNAAHVAGLNTSYIFSDITACAMALRLKRETLEERFVVIDLGHSKTTIGHFESKDNTIAPTLVSVIKLGGRDFDNKLLALIYKNTPSMPENEITKAKLKRRLNYIKTILNSTEQVVVNIEVGDDTYRVVVKRDEYVSAINKELTKLKEFVANFKAELEDEPLRVELVGGNANNSLVKEVLGDVWGTTYATLNADEACASGAALGGGCMLFGNKKGYKFYDFTGTEISVCLSDSEVKPTVIFKRGCLYPSGVMKLSYKRSDEFALDLFEDGNKVGQLEIFLEKEEKPKEVFISLALNRLGVIEIKSIVDGNGNTVNYRFNTQELGVDIIEKISEVENKYRSIEEESEKIGDLRNSLETMLCKLPNSLAEYYPGLFEPEEYTRISAITDDLVYSHIAETLNEEKEREAKIYKELNFIREKIEKILGDISHKLQEGVINTAQEFINANKGIYTPSLYRLQGVLYQTKEKLNTLKCDFYNLVNPSEFSGLKAEVDGIIEIAKVEILKKKEEEENKKKEELKKKEEEELKRKEELRKKEEEELKRKEESKKDNKEEESKKEENNNSNKTPNDNKKEK</sequence>
<dbReference type="InterPro" id="IPR043129">
    <property type="entry name" value="ATPase_NBD"/>
</dbReference>
<keyword evidence="5" id="KW-0346">Stress response</keyword>
<dbReference type="Proteomes" id="UP001516464">
    <property type="component" value="Unassembled WGS sequence"/>
</dbReference>
<dbReference type="PANTHER" id="PTHR45639">
    <property type="entry name" value="HSC70CB, ISOFORM G-RELATED"/>
    <property type="match status" value="1"/>
</dbReference>
<evidence type="ECO:0000256" key="3">
    <source>
        <dbReference type="ARBA" id="ARBA00023186"/>
    </source>
</evidence>
<dbReference type="Pfam" id="PF00012">
    <property type="entry name" value="HSP70"/>
    <property type="match status" value="1"/>
</dbReference>
<dbReference type="InterPro" id="IPR013126">
    <property type="entry name" value="Hsp_70_fam"/>
</dbReference>
<evidence type="ECO:0000256" key="4">
    <source>
        <dbReference type="SAM" id="MobiDB-lite"/>
    </source>
</evidence>
<dbReference type="Gene3D" id="3.30.420.40">
    <property type="match status" value="2"/>
</dbReference>
<proteinExistence type="predicted"/>
<evidence type="ECO:0000256" key="1">
    <source>
        <dbReference type="ARBA" id="ARBA00022741"/>
    </source>
</evidence>
<protein>
    <submittedName>
        <fullName evidence="5">Heat shock like protein SSE1</fullName>
    </submittedName>
</protein>
<dbReference type="EMBL" id="SBIQ01000026">
    <property type="protein sequence ID" value="KAF7684148.1"/>
    <property type="molecule type" value="Genomic_DNA"/>
</dbReference>
<dbReference type="PRINTS" id="PR00301">
    <property type="entry name" value="HEATSHOCK70"/>
</dbReference>
<dbReference type="SUPFAM" id="SSF53067">
    <property type="entry name" value="Actin-like ATPase domain"/>
    <property type="match status" value="2"/>
</dbReference>
<keyword evidence="3" id="KW-0143">Chaperone</keyword>
<keyword evidence="2" id="KW-0067">ATP-binding</keyword>
<feature type="compositionally biased region" description="Basic and acidic residues" evidence="4">
    <location>
        <begin position="624"/>
        <end position="675"/>
    </location>
</feature>
<dbReference type="Gene3D" id="3.90.640.10">
    <property type="entry name" value="Actin, Chain A, domain 4"/>
    <property type="match status" value="1"/>
</dbReference>
<feature type="region of interest" description="Disordered" evidence="4">
    <location>
        <begin position="624"/>
        <end position="689"/>
    </location>
</feature>
<evidence type="ECO:0000313" key="6">
    <source>
        <dbReference type="Proteomes" id="UP001516464"/>
    </source>
</evidence>
<gene>
    <name evidence="5" type="primary">SSE1</name>
    <name evidence="5" type="ORF">TCON_0637</name>
</gene>
<evidence type="ECO:0000256" key="2">
    <source>
        <dbReference type="ARBA" id="ARBA00022840"/>
    </source>
</evidence>
<keyword evidence="1" id="KW-0547">Nucleotide-binding</keyword>
<comment type="caution">
    <text evidence="5">The sequence shown here is derived from an EMBL/GenBank/DDBJ whole genome shotgun (WGS) entry which is preliminary data.</text>
</comment>
<keyword evidence="6" id="KW-1185">Reference proteome</keyword>
<dbReference type="PANTHER" id="PTHR45639:SF3">
    <property type="entry name" value="HYPOXIA UP-REGULATED PROTEIN 1"/>
    <property type="match status" value="1"/>
</dbReference>
<organism evidence="5 6">
    <name type="scientific">Astathelohania contejeani</name>
    <dbReference type="NCBI Taxonomy" id="164912"/>
    <lineage>
        <taxon>Eukaryota</taxon>
        <taxon>Fungi</taxon>
        <taxon>Fungi incertae sedis</taxon>
        <taxon>Microsporidia</taxon>
        <taxon>Astathelohaniidae</taxon>
        <taxon>Astathelohania</taxon>
    </lineage>
</organism>
<name>A0ABQ7I101_9MICR</name>
<accession>A0ABQ7I101</accession>